<feature type="compositionally biased region" description="Basic and acidic residues" evidence="2">
    <location>
        <begin position="101"/>
        <end position="117"/>
    </location>
</feature>
<dbReference type="FunFam" id="2.20.70.10:FF:000049">
    <property type="entry name" value="Transcription elongation regulator 1-like"/>
    <property type="match status" value="1"/>
</dbReference>
<dbReference type="CDD" id="cd00201">
    <property type="entry name" value="WW"/>
    <property type="match status" value="1"/>
</dbReference>
<dbReference type="GO" id="GO:0070063">
    <property type="term" value="F:RNA polymerase binding"/>
    <property type="evidence" value="ECO:0007669"/>
    <property type="project" value="InterPro"/>
</dbReference>
<evidence type="ECO:0000256" key="1">
    <source>
        <dbReference type="ARBA" id="ARBA00022737"/>
    </source>
</evidence>
<dbReference type="InterPro" id="IPR002713">
    <property type="entry name" value="FF_domain"/>
</dbReference>
<dbReference type="InterPro" id="IPR036517">
    <property type="entry name" value="FF_domain_sf"/>
</dbReference>
<proteinExistence type="predicted"/>
<evidence type="ECO:0000259" key="3">
    <source>
        <dbReference type="PROSITE" id="PS50020"/>
    </source>
</evidence>
<feature type="region of interest" description="Disordered" evidence="2">
    <location>
        <begin position="1"/>
        <end position="126"/>
    </location>
</feature>
<dbReference type="Gene3D" id="1.10.10.440">
    <property type="entry name" value="FF domain"/>
    <property type="match status" value="1"/>
</dbReference>
<feature type="compositionally biased region" description="Basic and acidic residues" evidence="2">
    <location>
        <begin position="229"/>
        <end position="238"/>
    </location>
</feature>
<feature type="compositionally biased region" description="Acidic residues" evidence="2">
    <location>
        <begin position="207"/>
        <end position="228"/>
    </location>
</feature>
<dbReference type="Proteomes" id="UP000235672">
    <property type="component" value="Unassembled WGS sequence"/>
</dbReference>
<organism evidence="4 5">
    <name type="scientific">Hyaloscypha hepaticicola</name>
    <dbReference type="NCBI Taxonomy" id="2082293"/>
    <lineage>
        <taxon>Eukaryota</taxon>
        <taxon>Fungi</taxon>
        <taxon>Dikarya</taxon>
        <taxon>Ascomycota</taxon>
        <taxon>Pezizomycotina</taxon>
        <taxon>Leotiomycetes</taxon>
        <taxon>Helotiales</taxon>
        <taxon>Hyaloscyphaceae</taxon>
        <taxon>Hyaloscypha</taxon>
    </lineage>
</organism>
<feature type="region of interest" description="Disordered" evidence="2">
    <location>
        <begin position="475"/>
        <end position="519"/>
    </location>
</feature>
<dbReference type="GO" id="GO:0005634">
    <property type="term" value="C:nucleus"/>
    <property type="evidence" value="ECO:0007669"/>
    <property type="project" value="TreeGrafter"/>
</dbReference>
<dbReference type="EMBL" id="KZ613510">
    <property type="protein sequence ID" value="PMD15783.1"/>
    <property type="molecule type" value="Genomic_DNA"/>
</dbReference>
<evidence type="ECO:0000313" key="4">
    <source>
        <dbReference type="EMBL" id="PMD15783.1"/>
    </source>
</evidence>
<dbReference type="Pfam" id="PF01846">
    <property type="entry name" value="FF"/>
    <property type="match status" value="1"/>
</dbReference>
<dbReference type="Pfam" id="PF00397">
    <property type="entry name" value="WW"/>
    <property type="match status" value="1"/>
</dbReference>
<feature type="compositionally biased region" description="Gly residues" evidence="2">
    <location>
        <begin position="90"/>
        <end position="99"/>
    </location>
</feature>
<accession>A0A2J6PP26</accession>
<dbReference type="STRING" id="1745343.A0A2J6PP26"/>
<dbReference type="PANTHER" id="PTHR15377:SF3">
    <property type="entry name" value="WW DOMAIN-CONTAINING PROTEIN"/>
    <property type="match status" value="1"/>
</dbReference>
<dbReference type="InterPro" id="IPR001202">
    <property type="entry name" value="WW_dom"/>
</dbReference>
<feature type="compositionally biased region" description="Basic and acidic residues" evidence="2">
    <location>
        <begin position="173"/>
        <end position="183"/>
    </location>
</feature>
<dbReference type="PANTHER" id="PTHR15377">
    <property type="entry name" value="TRANSCRIPTION ELONGATION REGULATOR 1"/>
    <property type="match status" value="1"/>
</dbReference>
<feature type="compositionally biased region" description="Basic and acidic residues" evidence="2">
    <location>
        <begin position="489"/>
        <end position="519"/>
    </location>
</feature>
<evidence type="ECO:0000256" key="2">
    <source>
        <dbReference type="SAM" id="MobiDB-lite"/>
    </source>
</evidence>
<reference evidence="4 5" key="1">
    <citation type="submission" date="2016-05" db="EMBL/GenBank/DDBJ databases">
        <title>A degradative enzymes factory behind the ericoid mycorrhizal symbiosis.</title>
        <authorList>
            <consortium name="DOE Joint Genome Institute"/>
            <person name="Martino E."/>
            <person name="Morin E."/>
            <person name="Grelet G."/>
            <person name="Kuo A."/>
            <person name="Kohler A."/>
            <person name="Daghino S."/>
            <person name="Barry K."/>
            <person name="Choi C."/>
            <person name="Cichocki N."/>
            <person name="Clum A."/>
            <person name="Copeland A."/>
            <person name="Hainaut M."/>
            <person name="Haridas S."/>
            <person name="Labutti K."/>
            <person name="Lindquist E."/>
            <person name="Lipzen A."/>
            <person name="Khouja H.-R."/>
            <person name="Murat C."/>
            <person name="Ohm R."/>
            <person name="Olson A."/>
            <person name="Spatafora J."/>
            <person name="Veneault-Fourrey C."/>
            <person name="Henrissat B."/>
            <person name="Grigoriev I."/>
            <person name="Martin F."/>
            <person name="Perotto S."/>
        </authorList>
    </citation>
    <scope>NUCLEOTIDE SEQUENCE [LARGE SCALE GENOMIC DNA]</scope>
    <source>
        <strain evidence="4 5">UAMH 7357</strain>
    </source>
</reference>
<feature type="domain" description="WW" evidence="3">
    <location>
        <begin position="12"/>
        <end position="45"/>
    </location>
</feature>
<name>A0A2J6PP26_9HELO</name>
<dbReference type="Gene3D" id="2.20.70.10">
    <property type="match status" value="2"/>
</dbReference>
<dbReference type="AlphaFoldDB" id="A0A2J6PP26"/>
<dbReference type="FunFam" id="1.10.10.440:FF:000035">
    <property type="entry name" value="Putative ff domain protein"/>
    <property type="match status" value="1"/>
</dbReference>
<evidence type="ECO:0000313" key="5">
    <source>
        <dbReference type="Proteomes" id="UP000235672"/>
    </source>
</evidence>
<dbReference type="PROSITE" id="PS01159">
    <property type="entry name" value="WW_DOMAIN_1"/>
    <property type="match status" value="1"/>
</dbReference>
<sequence>MLKSTHKAVAPPPLPEGWTEHKAPTGHPYYYNAATKQSTYTKPVAPPAPVAAPPPPNPNQSYLEYQAVGSLPSAGATFNDVGPQGQFQVGRGGFQGRGGRGGHDRPRDARPQPTDKPKSRHPIPGCEPWVLVHTKLGRRFVYNTEKDQSFWRIPDKLKDGILALDQQRIKEKAEALSKAKEPVDTGEAPGAAQRPGHVPAEAAQEGDAAEDSSEYEEVEVTDDEEDEENPSKRQRTEEPGQEEPVEFNEDDIAFQLAAMGQEYGLDPGEYGDENMEEWEEGAEGLEMTAEDSAALFKDLLNDFGINPYSPWEKLVEEGKLVDDLRYTALPTMKARKECWEEWSREKIKILKEQRAKEEKKDPRIPFLAFLQKHATPKLYWPEFKRKWKKEPEMRDTAMADKDRDKLYRDHINRLKLPQSTLKSDLSTLLKSQPLSVLNNATLPSHLPPSVLADIRYISLDPSTRDPLVEGYISTLAPPPEAAEQEESEEAIKERKDRERRQKALEDRERHVAEEKRRQKRSLEFGKGKLREEEAEIARAMNITKKGLKDHLMELDETEKPSFTKMLSFFTLSSLLLTFLGTALADLFMANASLPGNALDGLPVNAAGEGFFLGGSPATYCPIEAGLVCPNATAQTIIAAGFTALDVEVPGGQQIYVNVNGALGFTQAHSASVPIGAYIGGFFNLTIVSDCSTPRTVISWKSPDGSTEGILACPTTPSTPNATVSYQIFAKTPGFNLTACAGGVLLDGLTANYLSSPYPFGAWQYV</sequence>
<dbReference type="InterPro" id="IPR045148">
    <property type="entry name" value="TCRG1-like"/>
</dbReference>
<dbReference type="GO" id="GO:0003712">
    <property type="term" value="F:transcription coregulator activity"/>
    <property type="evidence" value="ECO:0007669"/>
    <property type="project" value="TreeGrafter"/>
</dbReference>
<keyword evidence="1" id="KW-0677">Repeat</keyword>
<feature type="compositionally biased region" description="Pro residues" evidence="2">
    <location>
        <begin position="44"/>
        <end position="58"/>
    </location>
</feature>
<gene>
    <name evidence="4" type="ORF">NA56DRAFT_709432</name>
</gene>
<dbReference type="SMART" id="SM00456">
    <property type="entry name" value="WW"/>
    <property type="match status" value="2"/>
</dbReference>
<dbReference type="SUPFAM" id="SSF81698">
    <property type="entry name" value="FF domain"/>
    <property type="match status" value="1"/>
</dbReference>
<dbReference type="SUPFAM" id="SSF51045">
    <property type="entry name" value="WW domain"/>
    <property type="match status" value="2"/>
</dbReference>
<dbReference type="InterPro" id="IPR036020">
    <property type="entry name" value="WW_dom_sf"/>
</dbReference>
<keyword evidence="5" id="KW-1185">Reference proteome</keyword>
<dbReference type="OrthoDB" id="410044at2759"/>
<protein>
    <recommendedName>
        <fullName evidence="3">WW domain-containing protein</fullName>
    </recommendedName>
</protein>
<feature type="region of interest" description="Disordered" evidence="2">
    <location>
        <begin position="173"/>
        <end position="247"/>
    </location>
</feature>
<dbReference type="PROSITE" id="PS50020">
    <property type="entry name" value="WW_DOMAIN_2"/>
    <property type="match status" value="1"/>
</dbReference>